<evidence type="ECO:0000313" key="4">
    <source>
        <dbReference type="Proteomes" id="UP000321617"/>
    </source>
</evidence>
<sequence>MRKFLRSPITWVAVVVVAAAALYWFQPWRLWIDQRVDEQLPDTVAESPQETESASARPDPEPVLLAAGEFVSQEHPTAGRAELVRQPDGSVVLAIAGLETSNGPDLRVWLTDQAVDPDEWFVFDDGYHVELAPLKGNLGDQVYEVPADVDLDKVDSVSIWCARFAVSFGAAALE</sequence>
<organism evidence="3 4">
    <name type="scientific">Stackebrandtia albiflava</name>
    <dbReference type="NCBI Taxonomy" id="406432"/>
    <lineage>
        <taxon>Bacteria</taxon>
        <taxon>Bacillati</taxon>
        <taxon>Actinomycetota</taxon>
        <taxon>Actinomycetes</taxon>
        <taxon>Glycomycetales</taxon>
        <taxon>Glycomycetaceae</taxon>
        <taxon>Stackebrandtia</taxon>
    </lineage>
</organism>
<proteinExistence type="predicted"/>
<keyword evidence="1" id="KW-1133">Transmembrane helix</keyword>
<protein>
    <submittedName>
        <fullName evidence="3">Electron transfer DM13</fullName>
    </submittedName>
</protein>
<evidence type="ECO:0000256" key="1">
    <source>
        <dbReference type="SAM" id="Phobius"/>
    </source>
</evidence>
<evidence type="ECO:0000313" key="3">
    <source>
        <dbReference type="EMBL" id="TWJ17147.1"/>
    </source>
</evidence>
<dbReference type="Pfam" id="PF10517">
    <property type="entry name" value="DM13"/>
    <property type="match status" value="1"/>
</dbReference>
<dbReference type="PROSITE" id="PS51549">
    <property type="entry name" value="DM13"/>
    <property type="match status" value="1"/>
</dbReference>
<dbReference type="InterPro" id="IPR019545">
    <property type="entry name" value="DM13_domain"/>
</dbReference>
<dbReference type="Proteomes" id="UP000321617">
    <property type="component" value="Unassembled WGS sequence"/>
</dbReference>
<name>A0A562VH90_9ACTN</name>
<feature type="domain" description="DM13" evidence="2">
    <location>
        <begin position="68"/>
        <end position="174"/>
    </location>
</feature>
<feature type="transmembrane region" description="Helical" evidence="1">
    <location>
        <begin position="6"/>
        <end position="25"/>
    </location>
</feature>
<accession>A0A562VH90</accession>
<dbReference type="AlphaFoldDB" id="A0A562VH90"/>
<keyword evidence="4" id="KW-1185">Reference proteome</keyword>
<keyword evidence="1" id="KW-0812">Transmembrane</keyword>
<dbReference type="RefSeq" id="WP_147131252.1">
    <property type="nucleotide sequence ID" value="NZ_BAABIJ010000009.1"/>
</dbReference>
<gene>
    <name evidence="3" type="ORF">LX16_0063</name>
</gene>
<evidence type="ECO:0000259" key="2">
    <source>
        <dbReference type="PROSITE" id="PS51549"/>
    </source>
</evidence>
<reference evidence="3 4" key="1">
    <citation type="journal article" date="2013" name="Stand. Genomic Sci.">
        <title>Genomic Encyclopedia of Type Strains, Phase I: The one thousand microbial genomes (KMG-I) project.</title>
        <authorList>
            <person name="Kyrpides N.C."/>
            <person name="Woyke T."/>
            <person name="Eisen J.A."/>
            <person name="Garrity G."/>
            <person name="Lilburn T.G."/>
            <person name="Beck B.J."/>
            <person name="Whitman W.B."/>
            <person name="Hugenholtz P."/>
            <person name="Klenk H.P."/>
        </authorList>
    </citation>
    <scope>NUCLEOTIDE SEQUENCE [LARGE SCALE GENOMIC DNA]</scope>
    <source>
        <strain evidence="3 4">DSM 45044</strain>
    </source>
</reference>
<dbReference type="OrthoDB" id="4751481at2"/>
<dbReference type="EMBL" id="VLLL01000001">
    <property type="protein sequence ID" value="TWJ17147.1"/>
    <property type="molecule type" value="Genomic_DNA"/>
</dbReference>
<comment type="caution">
    <text evidence="3">The sequence shown here is derived from an EMBL/GenBank/DDBJ whole genome shotgun (WGS) entry which is preliminary data.</text>
</comment>
<keyword evidence="1" id="KW-0472">Membrane</keyword>